<dbReference type="Pfam" id="PF13730">
    <property type="entry name" value="HTH_36"/>
    <property type="match status" value="1"/>
</dbReference>
<proteinExistence type="predicted"/>
<organism evidence="1 2">
    <name type="scientific">Marinobacter salarius</name>
    <dbReference type="NCBI Taxonomy" id="1420917"/>
    <lineage>
        <taxon>Bacteria</taxon>
        <taxon>Pseudomonadati</taxon>
        <taxon>Pseudomonadota</taxon>
        <taxon>Gammaproteobacteria</taxon>
        <taxon>Pseudomonadales</taxon>
        <taxon>Marinobacteraceae</taxon>
        <taxon>Marinobacter</taxon>
    </lineage>
</organism>
<dbReference type="InterPro" id="IPR036388">
    <property type="entry name" value="WH-like_DNA-bd_sf"/>
</dbReference>
<dbReference type="Proteomes" id="UP000193100">
    <property type="component" value="Chromosome"/>
</dbReference>
<dbReference type="Gene3D" id="1.10.10.10">
    <property type="entry name" value="Winged helix-like DNA-binding domain superfamily/Winged helix DNA-binding domain"/>
    <property type="match status" value="1"/>
</dbReference>
<dbReference type="RefSeq" id="WP_085679052.1">
    <property type="nucleotide sequence ID" value="NZ_CP020931.1"/>
</dbReference>
<name>A0A1W6K6H2_9GAMM</name>
<reference evidence="1 2" key="1">
    <citation type="submission" date="2017-04" db="EMBL/GenBank/DDBJ databases">
        <title>Genome Sequence of Marinobacter salarius strain SMR5 Isolated from a culture of the Diatom Skeletonema marinoi.</title>
        <authorList>
            <person name="Topel M."/>
            <person name="Pinder M.I.M."/>
            <person name="Johansson O.N."/>
            <person name="Kourtchenko O."/>
            <person name="Godhe A."/>
            <person name="Clarke A.K."/>
        </authorList>
    </citation>
    <scope>NUCLEOTIDE SEQUENCE [LARGE SCALE GENOMIC DNA]</scope>
    <source>
        <strain evidence="1 2">SMR5</strain>
    </source>
</reference>
<evidence type="ECO:0000313" key="2">
    <source>
        <dbReference type="Proteomes" id="UP000193100"/>
    </source>
</evidence>
<protein>
    <submittedName>
        <fullName evidence="1">MarR family protein</fullName>
    </submittedName>
</protein>
<gene>
    <name evidence="1" type="ORF">MARSALSMR5_00832</name>
</gene>
<evidence type="ECO:0000313" key="1">
    <source>
        <dbReference type="EMBL" id="ARM82929.1"/>
    </source>
</evidence>
<dbReference type="AlphaFoldDB" id="A0A1W6K6H2"/>
<sequence>MLKPASIRCALSVNSYLKADEKLFFILLLFSSESVLHPGNFALIKENGIQLAKRFRFTKEAAFRALQKLKDQDLLSEITEQGPKGRPKKRRKIGWLNWEKWKGESSPFQSGLLGQSFQLISIRLKKPELVEQAGMNNTLFMLLLVLLSRADRSGVVATSSQAKLSEYTGIPRSQVQRRINQLEELGILADVVPGLVEGAILGKPSSVYFLDLNHPILRETGIRADQIPIRGKGSAQTEINQLATRVGRPGLNDRLASVTQHAATPIGMKRTRLSPGSWEQNAPDFLKRPAAKRYAQFVIERNAAKLLADPNSILSASEWRDAQDHATRDFVDELTRGQTSKTHRDAENDRMFYSLCADLEELSHQLASLCLKVGKLPKRPSPVGTPPVTYRILPSGTDERTEIRLEQIITST</sequence>
<dbReference type="EMBL" id="CP020931">
    <property type="protein sequence ID" value="ARM82929.1"/>
    <property type="molecule type" value="Genomic_DNA"/>
</dbReference>
<accession>A0A1W6K6H2</accession>
<dbReference type="GeneID" id="77254819"/>